<feature type="binding site" evidence="4">
    <location>
        <begin position="125"/>
        <end position="127"/>
    </location>
    <ligand>
        <name>acetyl-CoA</name>
        <dbReference type="ChEBI" id="CHEBI:57288"/>
        <label>1</label>
    </ligand>
</feature>
<evidence type="ECO:0000256" key="2">
    <source>
        <dbReference type="ARBA" id="ARBA00022737"/>
    </source>
</evidence>
<comment type="subunit">
    <text evidence="4">Monomer.</text>
</comment>
<protein>
    <recommendedName>
        <fullName evidence="4">Mycothiol acetyltransferase</fullName>
        <shortName evidence="4">MSH acetyltransferase</shortName>
        <ecNumber evidence="4">2.3.1.189</ecNumber>
    </recommendedName>
    <alternativeName>
        <fullName evidence="4">Mycothiol synthase</fullName>
    </alternativeName>
</protein>
<dbReference type="GO" id="GO:0035447">
    <property type="term" value="F:mycothiol synthase activity"/>
    <property type="evidence" value="ECO:0007669"/>
    <property type="project" value="UniProtKB-UniRule"/>
</dbReference>
<dbReference type="SUPFAM" id="SSF55729">
    <property type="entry name" value="Acyl-CoA N-acyltransferases (Nat)"/>
    <property type="match status" value="1"/>
</dbReference>
<dbReference type="HAMAP" id="MF_01698">
    <property type="entry name" value="MshD"/>
    <property type="match status" value="1"/>
</dbReference>
<dbReference type="InterPro" id="IPR000182">
    <property type="entry name" value="GNAT_dom"/>
</dbReference>
<feature type="region of interest" description="Disordered" evidence="5">
    <location>
        <begin position="67"/>
        <end position="102"/>
    </location>
</feature>
<evidence type="ECO:0000313" key="8">
    <source>
        <dbReference type="Proteomes" id="UP000460157"/>
    </source>
</evidence>
<name>A0A7K1ULK4_9MICC</name>
<feature type="binding site" evidence="4">
    <location>
        <position position="323"/>
    </location>
    <ligand>
        <name>1D-myo-inositol 2-(L-cysteinylamino)-2-deoxy-alpha-D-glucopyranoside</name>
        <dbReference type="ChEBI" id="CHEBI:58887"/>
    </ligand>
</feature>
<dbReference type="CDD" id="cd04301">
    <property type="entry name" value="NAT_SF"/>
    <property type="match status" value="1"/>
</dbReference>
<keyword evidence="1 4" id="KW-0808">Transferase</keyword>
<dbReference type="RefSeq" id="WP_157324949.1">
    <property type="nucleotide sequence ID" value="NZ_BMFX01000002.1"/>
</dbReference>
<comment type="similarity">
    <text evidence="4">Belongs to the acetyltransferase family. MshD subfamily.</text>
</comment>
<dbReference type="PROSITE" id="PS51186">
    <property type="entry name" value="GNAT"/>
    <property type="match status" value="1"/>
</dbReference>
<reference evidence="7 8" key="1">
    <citation type="submission" date="2019-12" db="EMBL/GenBank/DDBJ databases">
        <title>Nesterenkonia muleiensis sp. nov., a novel actinobacterium isolated from sap of Populus euphratica.</title>
        <authorList>
            <person name="Wang R."/>
        </authorList>
    </citation>
    <scope>NUCLEOTIDE SEQUENCE [LARGE SCALE GENOMIC DNA]</scope>
    <source>
        <strain evidence="7 8">F10</strain>
    </source>
</reference>
<evidence type="ECO:0000259" key="6">
    <source>
        <dbReference type="PROSITE" id="PS51186"/>
    </source>
</evidence>
<dbReference type="Gene3D" id="3.40.630.30">
    <property type="match status" value="1"/>
</dbReference>
<dbReference type="AlphaFoldDB" id="A0A7K1ULK4"/>
<dbReference type="EMBL" id="WRPM01000095">
    <property type="protein sequence ID" value="MVT27212.1"/>
    <property type="molecule type" value="Genomic_DNA"/>
</dbReference>
<evidence type="ECO:0000256" key="1">
    <source>
        <dbReference type="ARBA" id="ARBA00022679"/>
    </source>
</evidence>
<dbReference type="NCBIfam" id="TIGR03448">
    <property type="entry name" value="mycothiol_MshD"/>
    <property type="match status" value="1"/>
</dbReference>
<accession>A0A7K1ULK4</accession>
<dbReference type="OrthoDB" id="3208058at2"/>
<dbReference type="PANTHER" id="PTHR43072">
    <property type="entry name" value="N-ACETYLTRANSFERASE"/>
    <property type="match status" value="1"/>
</dbReference>
<feature type="binding site" evidence="4">
    <location>
        <begin position="289"/>
        <end position="291"/>
    </location>
    <ligand>
        <name>acetyl-CoA</name>
        <dbReference type="ChEBI" id="CHEBI:57288"/>
        <label>2</label>
    </ligand>
</feature>
<feature type="binding site" evidence="4">
    <location>
        <position position="273"/>
    </location>
    <ligand>
        <name>1D-myo-inositol 2-(L-cysteinylamino)-2-deoxy-alpha-D-glucopyranoside</name>
        <dbReference type="ChEBI" id="CHEBI:58887"/>
    </ligand>
</feature>
<feature type="binding site" evidence="4">
    <location>
        <position position="40"/>
    </location>
    <ligand>
        <name>1D-myo-inositol 2-(L-cysteinylamino)-2-deoxy-alpha-D-glucopyranoside</name>
        <dbReference type="ChEBI" id="CHEBI:58887"/>
    </ligand>
</feature>
<comment type="caution">
    <text evidence="4">Lacks conserved residue(s) required for the propagation of feature annotation.</text>
</comment>
<keyword evidence="2 4" id="KW-0677">Repeat</keyword>
<keyword evidence="8" id="KW-1185">Reference proteome</keyword>
<feature type="binding site" evidence="4">
    <location>
        <position position="285"/>
    </location>
    <ligand>
        <name>1D-myo-inositol 2-(L-cysteinylamino)-2-deoxy-alpha-D-glucopyranoside</name>
        <dbReference type="ChEBI" id="CHEBI:58887"/>
    </ligand>
</feature>
<evidence type="ECO:0000256" key="5">
    <source>
        <dbReference type="SAM" id="MobiDB-lite"/>
    </source>
</evidence>
<comment type="function">
    <text evidence="4">Catalyzes the transfer of acetyl from acetyl-CoA to desacetylmycothiol (Cys-GlcN-Ins) to form mycothiol.</text>
</comment>
<dbReference type="EC" id="2.3.1.189" evidence="4"/>
<dbReference type="GO" id="GO:0010125">
    <property type="term" value="P:mycothiol biosynthetic process"/>
    <property type="evidence" value="ECO:0007669"/>
    <property type="project" value="UniProtKB-UniRule"/>
</dbReference>
<gene>
    <name evidence="4 7" type="primary">mshD</name>
    <name evidence="7" type="ORF">GNZ21_12770</name>
</gene>
<keyword evidence="3 4" id="KW-0012">Acyltransferase</keyword>
<comment type="catalytic activity">
    <reaction evidence="4">
        <text>1D-myo-inositol 2-(L-cysteinylamino)-2-deoxy-alpha-D-glucopyranoside + acetyl-CoA = mycothiol + CoA + H(+)</text>
        <dbReference type="Rhea" id="RHEA:26172"/>
        <dbReference type="ChEBI" id="CHEBI:15378"/>
        <dbReference type="ChEBI" id="CHEBI:16768"/>
        <dbReference type="ChEBI" id="CHEBI:57287"/>
        <dbReference type="ChEBI" id="CHEBI:57288"/>
        <dbReference type="ChEBI" id="CHEBI:58887"/>
        <dbReference type="EC" id="2.3.1.189"/>
    </reaction>
</comment>
<sequence>MSFGVQVELVHSAPTAEQLSALRELASAAQRSDLAPPFGDQTWVELTRQEPDTVAVAYAWVQEENEAAGTQAGPGAGSVAGHEEPEQGEAQADSPNPGTLAGAGVVVLGHADEAGEAAEPNLLELVVHPDLRERGIGSQLAAVLNDSVLSPQPGTAHRAWAHGGHPGAPRLADRFEWAPVRELWQMRLENDVPLPGTELPAGIRLGSFRPGQDEQAWLEVNAAAFADHPEQGRLTLEDLQARMAEDWFSAEGFLMAWDTAAAGEELLGFHWTKTHRQDDGPDIGEVYVVGVAPSAQGRRLGRALTTAGIEHLRAEGVAAVILYVDAENTAATRLYQGLGFTVAHTDIQYAPIVETRLS</sequence>
<evidence type="ECO:0000313" key="7">
    <source>
        <dbReference type="EMBL" id="MVT27212.1"/>
    </source>
</evidence>
<organism evidence="7 8">
    <name type="scientific">Nesterenkonia alkaliphila</name>
    <dbReference type="NCBI Taxonomy" id="1463631"/>
    <lineage>
        <taxon>Bacteria</taxon>
        <taxon>Bacillati</taxon>
        <taxon>Actinomycetota</taxon>
        <taxon>Actinomycetes</taxon>
        <taxon>Micrococcales</taxon>
        <taxon>Micrococcaceae</taxon>
        <taxon>Nesterenkonia</taxon>
    </lineage>
</organism>
<dbReference type="PIRSF" id="PIRSF021524">
    <property type="entry name" value="MSH_acetyltransferase"/>
    <property type="match status" value="1"/>
</dbReference>
<feature type="binding site" evidence="4">
    <location>
        <position position="230"/>
    </location>
    <ligand>
        <name>1D-myo-inositol 2-(L-cysteinylamino)-2-deoxy-alpha-D-glucopyranoside</name>
        <dbReference type="ChEBI" id="CHEBI:58887"/>
    </ligand>
</feature>
<feature type="domain" description="N-acetyltransferase" evidence="6">
    <location>
        <begin position="203"/>
        <end position="358"/>
    </location>
</feature>
<proteinExistence type="inferred from homology"/>
<dbReference type="Pfam" id="PF00583">
    <property type="entry name" value="Acetyltransf_1"/>
    <property type="match status" value="1"/>
</dbReference>
<feature type="binding site" evidence="4">
    <location>
        <begin position="328"/>
        <end position="333"/>
    </location>
    <ligand>
        <name>acetyl-CoA</name>
        <dbReference type="ChEBI" id="CHEBI:57288"/>
        <label>2</label>
    </ligand>
</feature>
<comment type="caution">
    <text evidence="7">The sequence shown here is derived from an EMBL/GenBank/DDBJ whole genome shotgun (WGS) entry which is preliminary data.</text>
</comment>
<evidence type="ECO:0000256" key="3">
    <source>
        <dbReference type="ARBA" id="ARBA00023315"/>
    </source>
</evidence>
<dbReference type="Proteomes" id="UP000460157">
    <property type="component" value="Unassembled WGS sequence"/>
</dbReference>
<evidence type="ECO:0000256" key="4">
    <source>
        <dbReference type="HAMAP-Rule" id="MF_01698"/>
    </source>
</evidence>
<dbReference type="InterPro" id="IPR016181">
    <property type="entry name" value="Acyl_CoA_acyltransferase"/>
</dbReference>
<dbReference type="InterPro" id="IPR017813">
    <property type="entry name" value="Mycothiol_AcTrfase"/>
</dbReference>